<proteinExistence type="inferred from homology"/>
<evidence type="ECO:0000259" key="5">
    <source>
        <dbReference type="Pfam" id="PF01385"/>
    </source>
</evidence>
<keyword evidence="8" id="KW-1185">Reference proteome</keyword>
<dbReference type="InterPro" id="IPR051491">
    <property type="entry name" value="Recombinase/Transposase-rel"/>
</dbReference>
<sequence>MVYNKNRKPIYFPNKNFGLSDWVPFISNYYESLNTNSWFDMNICENPNKCPTKHHLVDAPIIPNESFKQQMKSIKRCKSNKEPVFIYTRKIRIYPTDDQKCILEEWFWAATRMYNITVKYIRDIIFKDHKLTCPSAARDILINFPFRTVLKEERDKIMKSMEYPIVGHVLDEIIAQVVSNYKSAITSLLKGHIKKFKISTWKYVRERYILKIEKNLFSNGTFCGKTFKSIKSSEPLTNIQHTCTLQFNRDTGKYILLVPTHKEPETYLANDLDCGIDLGVRTFATVYSSNNVVTIGNKFKKIDSCHKKIDKINELLDSDNNKCKPCKLKKSKRKYYRRIKNIITDMHYKSAYYLTTNYDNIHIGKLSTKGILSKNNKKISRHTKRMVGVLSPYLFRQRLNHMAQKYGATVFEVDEYLTTKTCSNCGKINELGALKVHKCKCGMKTDRDVNAAKNILKVGYHDNSHLHQVNNIDILGETDNHFVTFDKMTQQYEIFKTKKNK</sequence>
<dbReference type="NCBIfam" id="NF040570">
    <property type="entry name" value="guided_TnpB"/>
    <property type="match status" value="1"/>
</dbReference>
<keyword evidence="4" id="KW-0233">DNA recombination</keyword>
<evidence type="ECO:0000313" key="8">
    <source>
        <dbReference type="Proteomes" id="UP001321479"/>
    </source>
</evidence>
<comment type="similarity">
    <text evidence="1">In the C-terminal section; belongs to the transposase 35 family.</text>
</comment>
<dbReference type="InterPro" id="IPR001959">
    <property type="entry name" value="Transposase"/>
</dbReference>
<dbReference type="Pfam" id="PF01385">
    <property type="entry name" value="OrfB_IS605"/>
    <property type="match status" value="1"/>
</dbReference>
<reference evidence="7 8" key="1">
    <citation type="submission" date="2021-02" db="EMBL/GenBank/DDBJ databases">
        <title>Cotonvirus japonicus, which uses Golgi apparatus of host cells for its virion factory, phylogenetically links tailed tupanvirus and icosahedral mimivirus.</title>
        <authorList>
            <person name="Takahashi H."/>
            <person name="Fukaya S."/>
            <person name="Song C."/>
            <person name="Murata K."/>
            <person name="Takemura M."/>
        </authorList>
    </citation>
    <scope>NUCLEOTIDE SEQUENCE [LARGE SCALE GENOMIC DNA]</scope>
</reference>
<evidence type="ECO:0000256" key="2">
    <source>
        <dbReference type="ARBA" id="ARBA00022578"/>
    </source>
</evidence>
<feature type="domain" description="Probable transposase IS891/IS1136/IS1341" evidence="5">
    <location>
        <begin position="271"/>
        <end position="371"/>
    </location>
</feature>
<dbReference type="InterPro" id="IPR010095">
    <property type="entry name" value="Cas12f1-like_TNB"/>
</dbReference>
<accession>A0ABM7NR45</accession>
<organism evidence="7 8">
    <name type="scientific">Cotonvirus japonicus</name>
    <dbReference type="NCBI Taxonomy" id="2811091"/>
    <lineage>
        <taxon>Viruses</taxon>
        <taxon>Varidnaviria</taxon>
        <taxon>Bamfordvirae</taxon>
        <taxon>Nucleocytoviricota</taxon>
        <taxon>Megaviricetes</taxon>
        <taxon>Imitervirales</taxon>
        <taxon>Mimiviridae</taxon>
        <taxon>Megamimivirinae</taxon>
        <taxon>Cotonvirus</taxon>
        <taxon>Cotonvirus japonicum</taxon>
    </lineage>
</organism>
<evidence type="ECO:0000259" key="6">
    <source>
        <dbReference type="Pfam" id="PF07282"/>
    </source>
</evidence>
<dbReference type="GeneID" id="80557837"/>
<protein>
    <submittedName>
        <fullName evidence="7">Transposase</fullName>
    </submittedName>
</protein>
<dbReference type="PANTHER" id="PTHR36172">
    <property type="match status" value="1"/>
</dbReference>
<evidence type="ECO:0000256" key="1">
    <source>
        <dbReference type="ARBA" id="ARBA00008761"/>
    </source>
</evidence>
<dbReference type="EMBL" id="AP024483">
    <property type="protein sequence ID" value="BCS82632.1"/>
    <property type="molecule type" value="Genomic_DNA"/>
</dbReference>
<evidence type="ECO:0000256" key="3">
    <source>
        <dbReference type="ARBA" id="ARBA00023125"/>
    </source>
</evidence>
<keyword evidence="3" id="KW-0238">DNA-binding</keyword>
<dbReference type="Proteomes" id="UP001321479">
    <property type="component" value="Segment"/>
</dbReference>
<dbReference type="Pfam" id="PF07282">
    <property type="entry name" value="Cas12f1-like_TNB"/>
    <property type="match status" value="1"/>
</dbReference>
<evidence type="ECO:0000313" key="7">
    <source>
        <dbReference type="EMBL" id="BCS82632.1"/>
    </source>
</evidence>
<dbReference type="RefSeq" id="YP_010841240.1">
    <property type="nucleotide sequence ID" value="NC_079139.1"/>
</dbReference>
<keyword evidence="2" id="KW-0815">Transposition</keyword>
<feature type="domain" description="Cas12f1-like TNB" evidence="6">
    <location>
        <begin position="394"/>
        <end position="455"/>
    </location>
</feature>
<evidence type="ECO:0000256" key="4">
    <source>
        <dbReference type="ARBA" id="ARBA00023172"/>
    </source>
</evidence>
<name>A0ABM7NR45_9VIRU</name>
<dbReference type="PANTHER" id="PTHR36172:SF1">
    <property type="entry name" value="RESOLVASE-RELATED"/>
    <property type="match status" value="1"/>
</dbReference>